<accession>A0A9W5UR99</accession>
<comment type="caution">
    <text evidence="2">The sequence shown here is derived from an EMBL/GenBank/DDBJ whole genome shotgun (WGS) entry which is preliminary data.</text>
</comment>
<sequence length="200" mass="20449">MAAVVAEAGTLAAPLIAALVELLDPESPLLDSVVVGLEPVLDVLDPVVELPQPAPAPVDPTPRPDPDPATPPAPEAEPALPARPDRADAGADGARQIGSVHHVIRHRSGHPAASLPHSGEEIVDGGLHERDGQADRTPGPPPSSPAPGTSGAESAPTSHSGPVDMAVAGWSPPTVSGRVTRLARTRRRPSRSPRPRSRPA</sequence>
<protein>
    <submittedName>
        <fullName evidence="2">Uncharacterized protein</fullName>
    </submittedName>
</protein>
<evidence type="ECO:0000313" key="2">
    <source>
        <dbReference type="EMBL" id="GIJ32921.1"/>
    </source>
</evidence>
<organism evidence="2 3">
    <name type="scientific">Micromonospora sediminimaris</name>
    <dbReference type="NCBI Taxonomy" id="547162"/>
    <lineage>
        <taxon>Bacteria</taxon>
        <taxon>Bacillati</taxon>
        <taxon>Actinomycetota</taxon>
        <taxon>Actinomycetes</taxon>
        <taxon>Micromonosporales</taxon>
        <taxon>Micromonosporaceae</taxon>
        <taxon>Micromonospora</taxon>
    </lineage>
</organism>
<feature type="region of interest" description="Disordered" evidence="1">
    <location>
        <begin position="48"/>
        <end position="92"/>
    </location>
</feature>
<dbReference type="Proteomes" id="UP000607311">
    <property type="component" value="Unassembled WGS sequence"/>
</dbReference>
<reference evidence="2" key="1">
    <citation type="submission" date="2021-01" db="EMBL/GenBank/DDBJ databases">
        <title>Whole genome shotgun sequence of Verrucosispora sediminis NBRC 107745.</title>
        <authorList>
            <person name="Komaki H."/>
            <person name="Tamura T."/>
        </authorList>
    </citation>
    <scope>NUCLEOTIDE SEQUENCE</scope>
    <source>
        <strain evidence="2">NBRC 107745</strain>
    </source>
</reference>
<evidence type="ECO:0000313" key="3">
    <source>
        <dbReference type="Proteomes" id="UP000607311"/>
    </source>
</evidence>
<feature type="compositionally biased region" description="Pro residues" evidence="1">
    <location>
        <begin position="52"/>
        <end position="75"/>
    </location>
</feature>
<feature type="region of interest" description="Disordered" evidence="1">
    <location>
        <begin position="107"/>
        <end position="200"/>
    </location>
</feature>
<gene>
    <name evidence="2" type="ORF">Vse01_20690</name>
</gene>
<feature type="compositionally biased region" description="Low complexity" evidence="1">
    <location>
        <begin position="146"/>
        <end position="156"/>
    </location>
</feature>
<dbReference type="EMBL" id="BOPD01000011">
    <property type="protein sequence ID" value="GIJ32921.1"/>
    <property type="molecule type" value="Genomic_DNA"/>
</dbReference>
<dbReference type="AlphaFoldDB" id="A0A9W5UR99"/>
<keyword evidence="3" id="KW-1185">Reference proteome</keyword>
<name>A0A9W5UR99_9ACTN</name>
<feature type="compositionally biased region" description="Basic residues" evidence="1">
    <location>
        <begin position="181"/>
        <end position="200"/>
    </location>
</feature>
<proteinExistence type="predicted"/>
<evidence type="ECO:0000256" key="1">
    <source>
        <dbReference type="SAM" id="MobiDB-lite"/>
    </source>
</evidence>